<organism evidence="2 3">
    <name type="scientific">Levilactobacillus namurensis</name>
    <dbReference type="NCBI Taxonomy" id="380393"/>
    <lineage>
        <taxon>Bacteria</taxon>
        <taxon>Bacillati</taxon>
        <taxon>Bacillota</taxon>
        <taxon>Bacilli</taxon>
        <taxon>Lactobacillales</taxon>
        <taxon>Lactobacillaceae</taxon>
        <taxon>Levilactobacillus</taxon>
    </lineage>
</organism>
<dbReference type="AlphaFoldDB" id="A0AAW8W9C0"/>
<evidence type="ECO:0000256" key="1">
    <source>
        <dbReference type="SAM" id="SignalP"/>
    </source>
</evidence>
<dbReference type="Proteomes" id="UP001254075">
    <property type="component" value="Unassembled WGS sequence"/>
</dbReference>
<keyword evidence="1" id="KW-0732">Signal</keyword>
<protein>
    <recommendedName>
        <fullName evidence="4">DUF4352 domain-containing protein</fullName>
    </recommendedName>
</protein>
<dbReference type="RefSeq" id="WP_313845707.1">
    <property type="nucleotide sequence ID" value="NZ_JAVLAM010000006.1"/>
</dbReference>
<feature type="chain" id="PRO_5043745868" description="DUF4352 domain-containing protein" evidence="1">
    <location>
        <begin position="19"/>
        <end position="205"/>
    </location>
</feature>
<gene>
    <name evidence="2" type="ORF">RI532_13430</name>
</gene>
<accession>A0AAW8W9C0</accession>
<sequence length="205" mass="21980">MKKLVLLSLAALAPLYLAACSDQSSSSSSKSSTGSATSSKVVKKPTISITTSTTDDPKSIAVTSNKMYKSNVSDSSWQGNIFKIDGIKMITTKPFKYHDDDDGIYNSKGVALIKYSIKAVAFDIDGDTNTSNLTTNLGGQTNIDYMDSQDTDTVNKGVTKTGIMIFPLTDNPSSIKSLRLKTSIDANSVKNDSSKDYDLNISLSK</sequence>
<reference evidence="2" key="1">
    <citation type="submission" date="2023-08" db="EMBL/GenBank/DDBJ databases">
        <authorList>
            <person name="Page C.A."/>
            <person name="Perez-Diaz I.M."/>
        </authorList>
    </citation>
    <scope>NUCLEOTIDE SEQUENCE</scope>
    <source>
        <strain evidence="2">3.8.38</strain>
    </source>
</reference>
<name>A0AAW8W9C0_9LACO</name>
<evidence type="ECO:0000313" key="2">
    <source>
        <dbReference type="EMBL" id="MDT7015378.1"/>
    </source>
</evidence>
<evidence type="ECO:0000313" key="3">
    <source>
        <dbReference type="Proteomes" id="UP001254075"/>
    </source>
</evidence>
<feature type="signal peptide" evidence="1">
    <location>
        <begin position="1"/>
        <end position="18"/>
    </location>
</feature>
<dbReference type="EMBL" id="JAVLAM010000006">
    <property type="protein sequence ID" value="MDT7015378.1"/>
    <property type="molecule type" value="Genomic_DNA"/>
</dbReference>
<evidence type="ECO:0008006" key="4">
    <source>
        <dbReference type="Google" id="ProtNLM"/>
    </source>
</evidence>
<proteinExistence type="predicted"/>
<comment type="caution">
    <text evidence="2">The sequence shown here is derived from an EMBL/GenBank/DDBJ whole genome shotgun (WGS) entry which is preliminary data.</text>
</comment>